<feature type="domain" description="Thioesterase" evidence="1">
    <location>
        <begin position="52"/>
        <end position="112"/>
    </location>
</feature>
<comment type="caution">
    <text evidence="2">The sequence shown here is derived from an EMBL/GenBank/DDBJ whole genome shotgun (WGS) entry which is preliminary data.</text>
</comment>
<name>A0A7Z0VHU3_9GAMM</name>
<keyword evidence="3" id="KW-1185">Reference proteome</keyword>
<proteinExistence type="predicted"/>
<accession>A0A7Z0VHU3</accession>
<dbReference type="Proteomes" id="UP000094769">
    <property type="component" value="Unassembled WGS sequence"/>
</dbReference>
<dbReference type="CDD" id="cd03440">
    <property type="entry name" value="hot_dog"/>
    <property type="match status" value="1"/>
</dbReference>
<reference evidence="2 3" key="1">
    <citation type="submission" date="2016-06" db="EMBL/GenBank/DDBJ databases">
        <title>Genome sequence of endosymbiont of Candidatus Endolucinida thiodiazotropha.</title>
        <authorList>
            <person name="Poehlein A."/>
            <person name="Koenig S."/>
            <person name="Heiden S.E."/>
            <person name="Thuermer A."/>
            <person name="Voget S."/>
            <person name="Daniel R."/>
            <person name="Markert S."/>
            <person name="Gros O."/>
            <person name="Schweder T."/>
        </authorList>
    </citation>
    <scope>NUCLEOTIDE SEQUENCE [LARGE SCALE GENOMIC DNA]</scope>
    <source>
        <strain evidence="2 3">COS</strain>
    </source>
</reference>
<evidence type="ECO:0000259" key="1">
    <source>
        <dbReference type="Pfam" id="PF03061"/>
    </source>
</evidence>
<dbReference type="RefSeq" id="WP_069128228.1">
    <property type="nucleotide sequence ID" value="NZ_MARB01000033.1"/>
</dbReference>
<dbReference type="SUPFAM" id="SSF54637">
    <property type="entry name" value="Thioesterase/thiol ester dehydrase-isomerase"/>
    <property type="match status" value="1"/>
</dbReference>
<dbReference type="Gene3D" id="3.10.129.10">
    <property type="entry name" value="Hotdog Thioesterase"/>
    <property type="match status" value="1"/>
</dbReference>
<dbReference type="AlphaFoldDB" id="A0A7Z0VHU3"/>
<sequence>MNRKLELAGNVCFGCGQDNPHGLQISVSRDPANTKRIMGEFQAQDHMIGFPGITHGGTIYTALDCMATWSGMVLRGTKAMWVLRSAEMKYHRPAMQSEPLSLSATITSEGGEWDAIEVTAEARDPKGNLLAGGVFKVIPVPPEKFKIMIGIDELPEGWAEWLEENGT</sequence>
<dbReference type="OrthoDB" id="9792301at2"/>
<organism evidence="2 3">
    <name type="scientific">Candidatus Thiodiazotropha endolucinida</name>
    <dbReference type="NCBI Taxonomy" id="1655433"/>
    <lineage>
        <taxon>Bacteria</taxon>
        <taxon>Pseudomonadati</taxon>
        <taxon>Pseudomonadota</taxon>
        <taxon>Gammaproteobacteria</taxon>
        <taxon>Chromatiales</taxon>
        <taxon>Sedimenticolaceae</taxon>
        <taxon>Candidatus Thiodiazotropha</taxon>
    </lineage>
</organism>
<evidence type="ECO:0000313" key="2">
    <source>
        <dbReference type="EMBL" id="ODJ85860.1"/>
    </source>
</evidence>
<evidence type="ECO:0000313" key="3">
    <source>
        <dbReference type="Proteomes" id="UP000094769"/>
    </source>
</evidence>
<protein>
    <recommendedName>
        <fullName evidence="1">Thioesterase domain-containing protein</fullName>
    </recommendedName>
</protein>
<dbReference type="Pfam" id="PF03061">
    <property type="entry name" value="4HBT"/>
    <property type="match status" value="1"/>
</dbReference>
<gene>
    <name evidence="2" type="ORF">CODIS_39090</name>
</gene>
<dbReference type="EMBL" id="MARB01000033">
    <property type="protein sequence ID" value="ODJ85860.1"/>
    <property type="molecule type" value="Genomic_DNA"/>
</dbReference>
<dbReference type="InterPro" id="IPR029069">
    <property type="entry name" value="HotDog_dom_sf"/>
</dbReference>
<dbReference type="GO" id="GO:0016790">
    <property type="term" value="F:thiolester hydrolase activity"/>
    <property type="evidence" value="ECO:0007669"/>
    <property type="project" value="UniProtKB-ARBA"/>
</dbReference>
<dbReference type="InterPro" id="IPR006683">
    <property type="entry name" value="Thioestr_dom"/>
</dbReference>